<dbReference type="InterPro" id="IPR016181">
    <property type="entry name" value="Acyl_CoA_acyltransferase"/>
</dbReference>
<proteinExistence type="predicted"/>
<dbReference type="Pfam" id="PF21926">
    <property type="entry name" value="FeeM"/>
    <property type="match status" value="1"/>
</dbReference>
<dbReference type="KEGG" id="enn:FRE64_02735"/>
<keyword evidence="3" id="KW-0808">Transferase</keyword>
<accession>A0A5B8NKA2</accession>
<evidence type="ECO:0000259" key="2">
    <source>
        <dbReference type="Pfam" id="PF21926"/>
    </source>
</evidence>
<organism evidence="3 4">
    <name type="scientific">Euhalothece natronophila Z-M001</name>
    <dbReference type="NCBI Taxonomy" id="522448"/>
    <lineage>
        <taxon>Bacteria</taxon>
        <taxon>Bacillati</taxon>
        <taxon>Cyanobacteriota</taxon>
        <taxon>Cyanophyceae</taxon>
        <taxon>Oscillatoriophycideae</taxon>
        <taxon>Chroococcales</taxon>
        <taxon>Halothecacae</taxon>
        <taxon>Halothece cluster</taxon>
        <taxon>Euhalothece</taxon>
    </lineage>
</organism>
<dbReference type="AlphaFoldDB" id="A0A5B8NKA2"/>
<evidence type="ECO:0000256" key="1">
    <source>
        <dbReference type="SAM" id="Phobius"/>
    </source>
</evidence>
<evidence type="ECO:0000313" key="3">
    <source>
        <dbReference type="EMBL" id="QDZ38951.1"/>
    </source>
</evidence>
<dbReference type="Proteomes" id="UP000318453">
    <property type="component" value="Chromosome"/>
</dbReference>
<dbReference type="Gene3D" id="3.40.630.30">
    <property type="match status" value="1"/>
</dbReference>
<keyword evidence="1" id="KW-1133">Transmembrane helix</keyword>
<feature type="transmembrane region" description="Helical" evidence="1">
    <location>
        <begin position="7"/>
        <end position="24"/>
    </location>
</feature>
<reference evidence="3" key="1">
    <citation type="submission" date="2019-08" db="EMBL/GenBank/DDBJ databases">
        <title>Carotenoids and Carotenoid Binding Proteins in the Halophilic Cyanobacterium Euhalothece sp. ZM00.</title>
        <authorList>
            <person name="Cho S.M."/>
            <person name="Song J.Y."/>
            <person name="Park Y.-I."/>
        </authorList>
    </citation>
    <scope>NUCLEOTIDE SEQUENCE [LARGE SCALE GENOMIC DNA]</scope>
    <source>
        <strain evidence="3">Z-M001</strain>
    </source>
</reference>
<keyword evidence="4" id="KW-1185">Reference proteome</keyword>
<dbReference type="InterPro" id="IPR054597">
    <property type="entry name" value="FeeM_cat"/>
</dbReference>
<dbReference type="EMBL" id="CP042326">
    <property type="protein sequence ID" value="QDZ38951.1"/>
    <property type="molecule type" value="Genomic_DNA"/>
</dbReference>
<name>A0A5B8NKA2_9CHRO</name>
<keyword evidence="1" id="KW-0472">Membrane</keyword>
<feature type="transmembrane region" description="Helical" evidence="1">
    <location>
        <begin position="30"/>
        <end position="47"/>
    </location>
</feature>
<gene>
    <name evidence="3" type="ORF">FRE64_02735</name>
</gene>
<dbReference type="OrthoDB" id="582214at2"/>
<protein>
    <submittedName>
        <fullName evidence="3">GNAT family N-acetyltransferase</fullName>
    </submittedName>
</protein>
<evidence type="ECO:0000313" key="4">
    <source>
        <dbReference type="Proteomes" id="UP000318453"/>
    </source>
</evidence>
<sequence length="267" mass="31892">MLNLGSIVLLSINIIGMIWSWFNIRFDLSNIYRSIALFVAYSGLWIVKRIIWFRGYEVSLAQGRELEEVYRLRYQVYLEKGHIEESPKEIFLDEFDPYSENIILKKRGNGVIGAIRITFSNDHVYLPMQNYFNLDCSSQTMVELGRWVMSKEFRAKYFKSSFLTVIVVLSAYLYLLRHKETYVLFAVRPEVKKYLEEIFHFSINVTSQKQLTQWNLVKRQQIKGYFDKPVIPCEIQIHIYQIFQFIFYVIQSGFNRESNYNRLNARD</sequence>
<feature type="domain" description="N-acyl amino acid synthase FeeM catalytic core" evidence="2">
    <location>
        <begin position="68"/>
        <end position="202"/>
    </location>
</feature>
<feature type="transmembrane region" description="Helical" evidence="1">
    <location>
        <begin position="157"/>
        <end position="175"/>
    </location>
</feature>
<keyword evidence="1" id="KW-0812">Transmembrane</keyword>
<dbReference type="GO" id="GO:0016740">
    <property type="term" value="F:transferase activity"/>
    <property type="evidence" value="ECO:0007669"/>
    <property type="project" value="UniProtKB-KW"/>
</dbReference>
<dbReference type="SUPFAM" id="SSF55729">
    <property type="entry name" value="Acyl-CoA N-acyltransferases (Nat)"/>
    <property type="match status" value="1"/>
</dbReference>